<dbReference type="RefSeq" id="WP_091460986.1">
    <property type="nucleotide sequence ID" value="NZ_FMHU01000002.1"/>
</dbReference>
<dbReference type="GO" id="GO:0030975">
    <property type="term" value="F:thiamine binding"/>
    <property type="evidence" value="ECO:0007669"/>
    <property type="project" value="TreeGrafter"/>
</dbReference>
<sequence length="357" mass="38309">MRTYLDVTGGRRRAGALLAAVVVALGSLTACSGGDDAGEKGSITYAGFGGTYEEAVKAALFDPYSKDTGVKVLYDSSGSDVAKLVQMSKSGSMNLDLIDAEDSSLAQFMAADILQPIDTKGLEGFADPSAVTGYSVPWYTFSRNLFWNKDEVPGGVDSWADLFDTKGIPGKRGMVGLPWGILEGALIADGVPVDQLYPLDLDRAFRKLDTIRGNTVFFPSNGDLQNAISQGEIALGYGNLARIKSIAASGAVPLDYTWDGAVLSVQQLVIPKGAPDQPDAFEAIKYSLKPEVQKAIMDKLGYTPSLKSVLDGLDAKARADLPGTEETASDETFRIDVDWWAKNGADVLKRWQDWQNR</sequence>
<dbReference type="GO" id="GO:0030976">
    <property type="term" value="F:thiamine pyrophosphate binding"/>
    <property type="evidence" value="ECO:0007669"/>
    <property type="project" value="TreeGrafter"/>
</dbReference>
<reference evidence="4" key="1">
    <citation type="submission" date="2016-06" db="EMBL/GenBank/DDBJ databases">
        <authorList>
            <person name="Varghese N."/>
        </authorList>
    </citation>
    <scope>NUCLEOTIDE SEQUENCE [LARGE SCALE GENOMIC DNA]</scope>
    <source>
        <strain evidence="4">DSM 46123</strain>
    </source>
</reference>
<dbReference type="SUPFAM" id="SSF53850">
    <property type="entry name" value="Periplasmic binding protein-like II"/>
    <property type="match status" value="1"/>
</dbReference>
<keyword evidence="4" id="KW-1185">Reference proteome</keyword>
<organism evidence="3 4">
    <name type="scientific">Micromonospora inyonensis</name>
    <dbReference type="NCBI Taxonomy" id="47866"/>
    <lineage>
        <taxon>Bacteria</taxon>
        <taxon>Bacillati</taxon>
        <taxon>Actinomycetota</taxon>
        <taxon>Actinomycetes</taxon>
        <taxon>Micromonosporales</taxon>
        <taxon>Micromonosporaceae</taxon>
        <taxon>Micromonospora</taxon>
    </lineage>
</organism>
<dbReference type="AlphaFoldDB" id="A0A1C6S824"/>
<dbReference type="PROSITE" id="PS51257">
    <property type="entry name" value="PROKAR_LIPOPROTEIN"/>
    <property type="match status" value="1"/>
</dbReference>
<dbReference type="Pfam" id="PF13416">
    <property type="entry name" value="SBP_bac_8"/>
    <property type="match status" value="1"/>
</dbReference>
<evidence type="ECO:0000313" key="4">
    <source>
        <dbReference type="Proteomes" id="UP000198906"/>
    </source>
</evidence>
<dbReference type="InterPro" id="IPR006059">
    <property type="entry name" value="SBP"/>
</dbReference>
<dbReference type="EMBL" id="FMHU01000002">
    <property type="protein sequence ID" value="SCL25622.1"/>
    <property type="molecule type" value="Genomic_DNA"/>
</dbReference>
<dbReference type="PANTHER" id="PTHR30006:SF2">
    <property type="entry name" value="ABC TRANSPORTER SUBSTRATE-BINDING PROTEIN"/>
    <property type="match status" value="1"/>
</dbReference>
<evidence type="ECO:0000256" key="1">
    <source>
        <dbReference type="ARBA" id="ARBA00022729"/>
    </source>
</evidence>
<gene>
    <name evidence="3" type="ORF">GA0074694_4274</name>
</gene>
<dbReference type="Proteomes" id="UP000198906">
    <property type="component" value="Unassembled WGS sequence"/>
</dbReference>
<dbReference type="Gene3D" id="3.40.190.10">
    <property type="entry name" value="Periplasmic binding protein-like II"/>
    <property type="match status" value="2"/>
</dbReference>
<dbReference type="CDD" id="cd13589">
    <property type="entry name" value="PBP2_polyamine_RpCGA009"/>
    <property type="match status" value="1"/>
</dbReference>
<name>A0A1C6S824_9ACTN</name>
<evidence type="ECO:0000256" key="2">
    <source>
        <dbReference type="SAM" id="SignalP"/>
    </source>
</evidence>
<protein>
    <submittedName>
        <fullName evidence="3">Putative spermidine/putrescine transport system substrate-binding protein</fullName>
    </submittedName>
</protein>
<keyword evidence="1 2" id="KW-0732">Signal</keyword>
<dbReference type="GO" id="GO:0030288">
    <property type="term" value="C:outer membrane-bounded periplasmic space"/>
    <property type="evidence" value="ECO:0007669"/>
    <property type="project" value="TreeGrafter"/>
</dbReference>
<accession>A0A1C6S824</accession>
<feature type="chain" id="PRO_5038434617" evidence="2">
    <location>
        <begin position="33"/>
        <end position="357"/>
    </location>
</feature>
<dbReference type="STRING" id="47866.GA0074694_4274"/>
<feature type="signal peptide" evidence="2">
    <location>
        <begin position="1"/>
        <end position="32"/>
    </location>
</feature>
<dbReference type="GO" id="GO:0015888">
    <property type="term" value="P:thiamine transport"/>
    <property type="evidence" value="ECO:0007669"/>
    <property type="project" value="TreeGrafter"/>
</dbReference>
<proteinExistence type="predicted"/>
<evidence type="ECO:0000313" key="3">
    <source>
        <dbReference type="EMBL" id="SCL25622.1"/>
    </source>
</evidence>
<dbReference type="PANTHER" id="PTHR30006">
    <property type="entry name" value="THIAMINE-BINDING PERIPLASMIC PROTEIN-RELATED"/>
    <property type="match status" value="1"/>
</dbReference>